<organism evidence="1 2">
    <name type="scientific">Fusarium decemcellulare</name>
    <dbReference type="NCBI Taxonomy" id="57161"/>
    <lineage>
        <taxon>Eukaryota</taxon>
        <taxon>Fungi</taxon>
        <taxon>Dikarya</taxon>
        <taxon>Ascomycota</taxon>
        <taxon>Pezizomycotina</taxon>
        <taxon>Sordariomycetes</taxon>
        <taxon>Hypocreomycetidae</taxon>
        <taxon>Hypocreales</taxon>
        <taxon>Nectriaceae</taxon>
        <taxon>Fusarium</taxon>
        <taxon>Fusarium decemcellulare species complex</taxon>
    </lineage>
</organism>
<reference evidence="1" key="1">
    <citation type="submission" date="2022-08" db="EMBL/GenBank/DDBJ databases">
        <title>Genome Sequence of Fusarium decemcellulare.</title>
        <authorList>
            <person name="Buettner E."/>
        </authorList>
    </citation>
    <scope>NUCLEOTIDE SEQUENCE</scope>
    <source>
        <strain evidence="1">Babe19</strain>
    </source>
</reference>
<proteinExistence type="predicted"/>
<name>A0ACC1SGA8_9HYPO</name>
<keyword evidence="2" id="KW-1185">Reference proteome</keyword>
<sequence length="179" mass="20567">MNDQAHLAAMGLPMLTQGPNINIPLSPTESFANDAAGISVNVLPQMTEEIYSDQQTIHGQGNWCKTIRLFYNRYKLWTTLENQISIEFRLEIEALTGKKMPVHWRNFHPWLDARLRRFELELAGVSSLLEKAESLVLASSMGAQNRNVHLETFLYAYPSLRRRRTHERYVRLAINNALG</sequence>
<protein>
    <submittedName>
        <fullName evidence="1">Uncharacterized protein</fullName>
    </submittedName>
</protein>
<comment type="caution">
    <text evidence="1">The sequence shown here is derived from an EMBL/GenBank/DDBJ whole genome shotgun (WGS) entry which is preliminary data.</text>
</comment>
<evidence type="ECO:0000313" key="2">
    <source>
        <dbReference type="Proteomes" id="UP001148629"/>
    </source>
</evidence>
<gene>
    <name evidence="1" type="ORF">NM208_g5622</name>
</gene>
<dbReference type="EMBL" id="JANRMS010000478">
    <property type="protein sequence ID" value="KAJ3539113.1"/>
    <property type="molecule type" value="Genomic_DNA"/>
</dbReference>
<evidence type="ECO:0000313" key="1">
    <source>
        <dbReference type="EMBL" id="KAJ3539113.1"/>
    </source>
</evidence>
<accession>A0ACC1SGA8</accession>
<dbReference type="Proteomes" id="UP001148629">
    <property type="component" value="Unassembled WGS sequence"/>
</dbReference>